<dbReference type="AlphaFoldDB" id="A0A811TB16"/>
<keyword evidence="1" id="KW-0472">Membrane</keyword>
<keyword evidence="1" id="KW-0812">Transmembrane</keyword>
<evidence type="ECO:0000313" key="2">
    <source>
        <dbReference type="EMBL" id="CAD6492842.1"/>
    </source>
</evidence>
<reference evidence="2" key="1">
    <citation type="submission" date="2020-10" db="EMBL/GenBank/DDBJ databases">
        <authorList>
            <person name="Hahn C.J."/>
            <person name="Laso-Perez R."/>
            <person name="Vulcano F."/>
            <person name="Vaziourakis K.-M."/>
            <person name="Stokke R."/>
            <person name="Steen I.H."/>
            <person name="Teske A."/>
            <person name="Boetius A."/>
            <person name="Liebeke M."/>
            <person name="Amann R."/>
            <person name="Knittel K."/>
        </authorList>
    </citation>
    <scope>NUCLEOTIDE SEQUENCE</scope>
    <source>
        <strain evidence="2">Gfbio:e3339647-f889-4370-9287-4fb5cb688e4c:AG392M11_GoMArc1</strain>
    </source>
</reference>
<dbReference type="EMBL" id="CAJHIQ010000020">
    <property type="protein sequence ID" value="CAD6492842.1"/>
    <property type="molecule type" value="Genomic_DNA"/>
</dbReference>
<evidence type="ECO:0000313" key="3">
    <source>
        <dbReference type="Proteomes" id="UP000639006"/>
    </source>
</evidence>
<accession>A0A811TB16</accession>
<feature type="transmembrane region" description="Helical" evidence="1">
    <location>
        <begin position="82"/>
        <end position="108"/>
    </location>
</feature>
<dbReference type="Proteomes" id="UP000639006">
    <property type="component" value="Unassembled WGS sequence"/>
</dbReference>
<gene>
    <name evidence="2" type="ORF">DIAAKJNI_00400</name>
</gene>
<organism evidence="2 3">
    <name type="scientific">Candidatus Argoarchaeum ethanivorans</name>
    <dbReference type="NCBI Taxonomy" id="2608793"/>
    <lineage>
        <taxon>Archaea</taxon>
        <taxon>Methanobacteriati</taxon>
        <taxon>Methanobacteriota</taxon>
        <taxon>Stenosarchaea group</taxon>
        <taxon>Methanomicrobia</taxon>
        <taxon>Methanosarcinales</taxon>
        <taxon>Methanosarcinales incertae sedis</taxon>
        <taxon>GOM Arc I cluster</taxon>
        <taxon>Candidatus Argoarchaeum</taxon>
    </lineage>
</organism>
<feature type="transmembrane region" description="Helical" evidence="1">
    <location>
        <begin position="114"/>
        <end position="143"/>
    </location>
</feature>
<name>A0A811TB16_9EURY</name>
<evidence type="ECO:0000256" key="1">
    <source>
        <dbReference type="SAM" id="Phobius"/>
    </source>
</evidence>
<proteinExistence type="predicted"/>
<keyword evidence="1" id="KW-1133">Transmembrane helix</keyword>
<protein>
    <submittedName>
        <fullName evidence="2">Uncharacterized protein</fullName>
    </submittedName>
</protein>
<sequence>MLNLNKEPPTIILILFLRIFYCMGKALYNAIFIPAIIAGIFMGIYLETGEKVDTESSAFMIIDKFTDALGEESKSMWQSIRFWLLLVSIIATAVDIYLIYIAGIPSIITAICGYLGMIFIITGFLPRLGIFVLVIGEIVCLLLPD</sequence>
<comment type="caution">
    <text evidence="2">The sequence shown here is derived from an EMBL/GenBank/DDBJ whole genome shotgun (WGS) entry which is preliminary data.</text>
</comment>